<evidence type="ECO:0000256" key="5">
    <source>
        <dbReference type="SAM" id="SignalP"/>
    </source>
</evidence>
<keyword evidence="7" id="KW-1185">Reference proteome</keyword>
<dbReference type="Gene3D" id="2.40.250.10">
    <property type="entry name" value="Core binding factor, beta subunit"/>
    <property type="match status" value="1"/>
</dbReference>
<dbReference type="AlphaFoldDB" id="A0A553N9D4"/>
<dbReference type="GO" id="GO:0006357">
    <property type="term" value="P:regulation of transcription by RNA polymerase II"/>
    <property type="evidence" value="ECO:0007669"/>
    <property type="project" value="TreeGrafter"/>
</dbReference>
<evidence type="ECO:0000313" key="6">
    <source>
        <dbReference type="EMBL" id="TRY62042.1"/>
    </source>
</evidence>
<evidence type="ECO:0008006" key="8">
    <source>
        <dbReference type="Google" id="ProtNLM"/>
    </source>
</evidence>
<dbReference type="EMBL" id="VCGU01000459">
    <property type="protein sequence ID" value="TRY62042.1"/>
    <property type="molecule type" value="Genomic_DNA"/>
</dbReference>
<comment type="caution">
    <text evidence="6">The sequence shown here is derived from an EMBL/GenBank/DDBJ whole genome shotgun (WGS) entry which is preliminary data.</text>
</comment>
<dbReference type="Pfam" id="PF02312">
    <property type="entry name" value="CBF_beta"/>
    <property type="match status" value="1"/>
</dbReference>
<gene>
    <name evidence="6" type="ORF">TCAL_12127</name>
</gene>
<accession>A0A553N9D4</accession>
<feature type="chain" id="PRO_5021803168" description="Protein big brother" evidence="5">
    <location>
        <begin position="21"/>
        <end position="305"/>
    </location>
</feature>
<evidence type="ECO:0000256" key="2">
    <source>
        <dbReference type="ARBA" id="ARBA00023242"/>
    </source>
</evidence>
<name>A0A553N9D4_TIGCA</name>
<comment type="similarity">
    <text evidence="3">Belongs to the CBF-beta family.</text>
</comment>
<comment type="subcellular location">
    <subcellularLocation>
        <location evidence="1">Nucleus</location>
    </subcellularLocation>
</comment>
<dbReference type="PANTHER" id="PTHR10276:SF3">
    <property type="entry name" value="CORE-BINDING FACTOR SUBUNIT BETA"/>
    <property type="match status" value="1"/>
</dbReference>
<dbReference type="GO" id="GO:0003713">
    <property type="term" value="F:transcription coactivator activity"/>
    <property type="evidence" value="ECO:0007669"/>
    <property type="project" value="InterPro"/>
</dbReference>
<feature type="coiled-coil region" evidence="4">
    <location>
        <begin position="237"/>
        <end position="264"/>
    </location>
</feature>
<dbReference type="STRING" id="6832.A0A553N9D4"/>
<reference evidence="6 7" key="1">
    <citation type="journal article" date="2018" name="Nat. Ecol. Evol.">
        <title>Genomic signatures of mitonuclear coevolution across populations of Tigriopus californicus.</title>
        <authorList>
            <person name="Barreto F.S."/>
            <person name="Watson E.T."/>
            <person name="Lima T.G."/>
            <person name="Willett C.S."/>
            <person name="Edmands S."/>
            <person name="Li W."/>
            <person name="Burton R.S."/>
        </authorList>
    </citation>
    <scope>NUCLEOTIDE SEQUENCE [LARGE SCALE GENOMIC DNA]</scope>
    <source>
        <strain evidence="6 7">San Diego</strain>
    </source>
</reference>
<evidence type="ECO:0000256" key="3">
    <source>
        <dbReference type="ARBA" id="ARBA00025734"/>
    </source>
</evidence>
<feature type="signal peptide" evidence="5">
    <location>
        <begin position="1"/>
        <end position="20"/>
    </location>
</feature>
<evidence type="ECO:0000256" key="1">
    <source>
        <dbReference type="ARBA" id="ARBA00004123"/>
    </source>
</evidence>
<organism evidence="6 7">
    <name type="scientific">Tigriopus californicus</name>
    <name type="common">Marine copepod</name>
    <dbReference type="NCBI Taxonomy" id="6832"/>
    <lineage>
        <taxon>Eukaryota</taxon>
        <taxon>Metazoa</taxon>
        <taxon>Ecdysozoa</taxon>
        <taxon>Arthropoda</taxon>
        <taxon>Crustacea</taxon>
        <taxon>Multicrustacea</taxon>
        <taxon>Hexanauplia</taxon>
        <taxon>Copepoda</taxon>
        <taxon>Harpacticoida</taxon>
        <taxon>Harpacticidae</taxon>
        <taxon>Tigriopus</taxon>
    </lineage>
</organism>
<dbReference type="GO" id="GO:0016513">
    <property type="term" value="C:core-binding factor complex"/>
    <property type="evidence" value="ECO:0007669"/>
    <property type="project" value="TreeGrafter"/>
</dbReference>
<sequence>MVVVVVVVVMMLVVVVVVLEDELVVLDDYYFTQANLLHRTHNKGNPCPTMNAFGGMFAAAAAAGYQDPYHRMAALQDPSMAMHHHHHHHHHQYKVPRIYFKIPRVLPYKEQKEKFDADDFFKKLVRESEVRFTGYRDRPLHERQAKFQHGLRDGTVELSVLSTGFTFCLIWNVLENGYLEPHANTRIDFNKERGKVYLDSPIIANGVCLRWKGYVNLEKLDGVGGFRFDEDAARVEDMALQQQIESYKIALRDWEEQQQRYRSALQARSAALGGSNATAVGGMGNSVGVGGGIGGVSGGPSTVAE</sequence>
<dbReference type="PANTHER" id="PTHR10276">
    <property type="entry name" value="CORE-BINDING FACTOR, BETA SUBUNIT"/>
    <property type="match status" value="1"/>
</dbReference>
<proteinExistence type="inferred from homology"/>
<dbReference type="GO" id="GO:0043565">
    <property type="term" value="F:sequence-specific DNA binding"/>
    <property type="evidence" value="ECO:0007669"/>
    <property type="project" value="TreeGrafter"/>
</dbReference>
<protein>
    <recommendedName>
        <fullName evidence="8">Protein big brother</fullName>
    </recommendedName>
</protein>
<keyword evidence="4" id="KW-0175">Coiled coil</keyword>
<evidence type="ECO:0000256" key="4">
    <source>
        <dbReference type="SAM" id="Coils"/>
    </source>
</evidence>
<dbReference type="Proteomes" id="UP000318571">
    <property type="component" value="Chromosome 8"/>
</dbReference>
<dbReference type="InterPro" id="IPR036552">
    <property type="entry name" value="CBF_bsu_sf"/>
</dbReference>
<evidence type="ECO:0000313" key="7">
    <source>
        <dbReference type="Proteomes" id="UP000318571"/>
    </source>
</evidence>
<dbReference type="SUPFAM" id="SSF50723">
    <property type="entry name" value="Core binding factor beta, CBF"/>
    <property type="match status" value="1"/>
</dbReference>
<keyword evidence="2" id="KW-0539">Nucleus</keyword>
<dbReference type="InterPro" id="IPR003417">
    <property type="entry name" value="CBF_beta"/>
</dbReference>
<keyword evidence="5" id="KW-0732">Signal</keyword>
<dbReference type="OMA" id="PHANTRI"/>